<keyword evidence="2" id="KW-0808">Transferase</keyword>
<dbReference type="InterPro" id="IPR051531">
    <property type="entry name" value="N-acetyltransferase"/>
</dbReference>
<dbReference type="Gene3D" id="3.40.630.30">
    <property type="match status" value="1"/>
</dbReference>
<dbReference type="PATRIC" id="fig|48936.3.peg.1724"/>
<dbReference type="SUPFAM" id="SSF55729">
    <property type="entry name" value="Acyl-CoA N-acyltransferases (Nat)"/>
    <property type="match status" value="1"/>
</dbReference>
<dbReference type="EMBL" id="JRVC01000007">
    <property type="protein sequence ID" value="KHS46883.1"/>
    <property type="molecule type" value="Genomic_DNA"/>
</dbReference>
<accession>A0A0B8ZKX7</accession>
<name>A0A0B8ZKX7_9SPHN</name>
<dbReference type="CDD" id="cd04301">
    <property type="entry name" value="NAT_SF"/>
    <property type="match status" value="1"/>
</dbReference>
<dbReference type="PANTHER" id="PTHR43792">
    <property type="entry name" value="GNAT FAMILY, PUTATIVE (AFU_ORTHOLOGUE AFUA_3G00765)-RELATED-RELATED"/>
    <property type="match status" value="1"/>
</dbReference>
<gene>
    <name evidence="2" type="ORF">NJ75_01719</name>
</gene>
<dbReference type="AlphaFoldDB" id="A0A0B8ZKX7"/>
<keyword evidence="3" id="KW-1185">Reference proteome</keyword>
<feature type="domain" description="N-acetyltransferase" evidence="1">
    <location>
        <begin position="3"/>
        <end position="159"/>
    </location>
</feature>
<evidence type="ECO:0000313" key="3">
    <source>
        <dbReference type="Proteomes" id="UP000031338"/>
    </source>
</evidence>
<dbReference type="RefSeq" id="WP_039333450.1">
    <property type="nucleotide sequence ID" value="NZ_JRVC01000007.1"/>
</dbReference>
<evidence type="ECO:0000313" key="2">
    <source>
        <dbReference type="EMBL" id="KHS46883.1"/>
    </source>
</evidence>
<dbReference type="Proteomes" id="UP000031338">
    <property type="component" value="Unassembled WGS sequence"/>
</dbReference>
<evidence type="ECO:0000259" key="1">
    <source>
        <dbReference type="PROSITE" id="PS51186"/>
    </source>
</evidence>
<dbReference type="GO" id="GO:0016747">
    <property type="term" value="F:acyltransferase activity, transferring groups other than amino-acyl groups"/>
    <property type="evidence" value="ECO:0007669"/>
    <property type="project" value="InterPro"/>
</dbReference>
<dbReference type="InterPro" id="IPR016181">
    <property type="entry name" value="Acyl_CoA_acyltransferase"/>
</dbReference>
<dbReference type="PANTHER" id="PTHR43792:SF13">
    <property type="entry name" value="ACETYLTRANSFERASE"/>
    <property type="match status" value="1"/>
</dbReference>
<organism evidence="2 3">
    <name type="scientific">Novosphingobium subterraneum</name>
    <dbReference type="NCBI Taxonomy" id="48936"/>
    <lineage>
        <taxon>Bacteria</taxon>
        <taxon>Pseudomonadati</taxon>
        <taxon>Pseudomonadota</taxon>
        <taxon>Alphaproteobacteria</taxon>
        <taxon>Sphingomonadales</taxon>
        <taxon>Sphingomonadaceae</taxon>
        <taxon>Novosphingobium</taxon>
    </lineage>
</organism>
<dbReference type="PROSITE" id="PS51186">
    <property type="entry name" value="GNAT"/>
    <property type="match status" value="1"/>
</dbReference>
<protein>
    <submittedName>
        <fullName evidence="2">GCN5-like N-acetyltransferase</fullName>
    </submittedName>
</protein>
<comment type="caution">
    <text evidence="2">The sequence shown here is derived from an EMBL/GenBank/DDBJ whole genome shotgun (WGS) entry which is preliminary data.</text>
</comment>
<sequence length="161" mass="17443">MTVRLVPATPTHFARLLEGQPPEQAIVMPHTPVAEPEVLAMLAGLAEAVGEIFSPPAWLVVSDDELVGLMSVTSVLEERRLQIGYGVAPGSQGRGHASAALKALVDWARSDPRVDALYAETRTDNIASQRVLERNGFVQMAERLDAEDGALFCWHIDCRGT</sequence>
<reference evidence="2 3" key="1">
    <citation type="submission" date="2014-10" db="EMBL/GenBank/DDBJ databases">
        <title>Draft genome sequence of Novosphingobium subterraneum DSM 12447.</title>
        <authorList>
            <person name="Gan H.M."/>
            <person name="Gan H.Y."/>
            <person name="Savka M.A."/>
        </authorList>
    </citation>
    <scope>NUCLEOTIDE SEQUENCE [LARGE SCALE GENOMIC DNA]</scope>
    <source>
        <strain evidence="2 3">DSM 12447</strain>
    </source>
</reference>
<dbReference type="STRING" id="48936.NJ75_01719"/>
<proteinExistence type="predicted"/>
<dbReference type="Pfam" id="PF13302">
    <property type="entry name" value="Acetyltransf_3"/>
    <property type="match status" value="1"/>
</dbReference>
<dbReference type="InterPro" id="IPR000182">
    <property type="entry name" value="GNAT_dom"/>
</dbReference>